<dbReference type="RefSeq" id="XP_073560778.1">
    <property type="nucleotide sequence ID" value="XM_073701328.1"/>
</dbReference>
<dbReference type="Proteomes" id="UP001642720">
    <property type="component" value="Unassembled WGS sequence"/>
</dbReference>
<keyword evidence="2" id="KW-1185">Reference proteome</keyword>
<comment type="caution">
    <text evidence="1">The sequence shown here is derived from an EMBL/GenBank/DDBJ whole genome shotgun (WGS) entry which is preliminary data.</text>
</comment>
<organism evidence="1 2">
    <name type="scientific">Trichoderma ghanense</name>
    <dbReference type="NCBI Taxonomy" id="65468"/>
    <lineage>
        <taxon>Eukaryota</taxon>
        <taxon>Fungi</taxon>
        <taxon>Dikarya</taxon>
        <taxon>Ascomycota</taxon>
        <taxon>Pezizomycotina</taxon>
        <taxon>Sordariomycetes</taxon>
        <taxon>Hypocreomycetidae</taxon>
        <taxon>Hypocreales</taxon>
        <taxon>Hypocreaceae</taxon>
        <taxon>Trichoderma</taxon>
    </lineage>
</organism>
<sequence length="118" mass="13308">MNGKRHACPPPAFIYSSRLRLHKHRHTHRTSQIPKAFCGRNQFPNQQQEQTAAPPGRYRRRATVGVHPWKSSVVCGSAASLGSRCRVLRTELKASAHLDTLPHGRIQEAKFYSGFEPP</sequence>
<dbReference type="GeneID" id="300575778"/>
<proteinExistence type="predicted"/>
<name>A0ABY2HAM6_9HYPO</name>
<accession>A0ABY2HAM6</accession>
<gene>
    <name evidence="1" type="ORF">CCMA1212_004003</name>
</gene>
<evidence type="ECO:0000313" key="2">
    <source>
        <dbReference type="Proteomes" id="UP001642720"/>
    </source>
</evidence>
<reference evidence="1 2" key="1">
    <citation type="submission" date="2018-01" db="EMBL/GenBank/DDBJ databases">
        <title>Genome characterization of the sugarcane-associated fungus Trichoderma ghanense CCMA-1212 and their application in lignocelulose bioconversion.</title>
        <authorList>
            <person name="Steindorff A.S."/>
            <person name="Mendes T.D."/>
            <person name="Vilela E.S.D."/>
            <person name="Rodrigues D.S."/>
            <person name="Formighieri E.F."/>
            <person name="Melo I.S."/>
            <person name="Favaro L.C.L."/>
        </authorList>
    </citation>
    <scope>NUCLEOTIDE SEQUENCE [LARGE SCALE GENOMIC DNA]</scope>
    <source>
        <strain evidence="1 2">CCMA-1212</strain>
    </source>
</reference>
<dbReference type="EMBL" id="PPTA01000004">
    <property type="protein sequence ID" value="TFB04577.1"/>
    <property type="molecule type" value="Genomic_DNA"/>
</dbReference>
<evidence type="ECO:0000313" key="1">
    <source>
        <dbReference type="EMBL" id="TFB04577.1"/>
    </source>
</evidence>
<protein>
    <submittedName>
        <fullName evidence="1">Uncharacterized protein</fullName>
    </submittedName>
</protein>